<evidence type="ECO:0000313" key="2">
    <source>
        <dbReference type="EMBL" id="ROR74476.1"/>
    </source>
</evidence>
<dbReference type="InterPro" id="IPR013096">
    <property type="entry name" value="Cupin_2"/>
</dbReference>
<dbReference type="SUPFAM" id="SSF51182">
    <property type="entry name" value="RmlC-like cupins"/>
    <property type="match status" value="1"/>
</dbReference>
<dbReference type="Gene3D" id="2.60.120.10">
    <property type="entry name" value="Jelly Rolls"/>
    <property type="match status" value="1"/>
</dbReference>
<comment type="caution">
    <text evidence="2">The sequence shown here is derived from an EMBL/GenBank/DDBJ whole genome shotgun (WGS) entry which is preliminary data.</text>
</comment>
<dbReference type="Pfam" id="PF07883">
    <property type="entry name" value="Cupin_2"/>
    <property type="match status" value="1"/>
</dbReference>
<evidence type="ECO:0000259" key="1">
    <source>
        <dbReference type="Pfam" id="PF07883"/>
    </source>
</evidence>
<dbReference type="Proteomes" id="UP000280668">
    <property type="component" value="Unassembled WGS sequence"/>
</dbReference>
<sequence length="246" mass="25775">MTGSGSTLPDSTFPGGTLVSRLDVYGDAAPDGICGGSPHLHTVSTEAYIVISGHGALQSLSADGFRETPLEAGAIVWFTPGVIHRAVNHGELQAVVLMSNSGLPEAGDAVMTFPPEHLADAQTYAETAALREDPGHRAERAARRRDLAVEGFLALKTAVEAGDSSALTAFYEAAGAIVRERAQTWPDLVRRRPLATAEASLAMAQAVASGDLEHLLDARVQQAVPAEALGFGMCGRLRTYDVTDQA</sequence>
<reference evidence="2 3" key="1">
    <citation type="submission" date="2018-11" db="EMBL/GenBank/DDBJ databases">
        <title>Sequencing the genomes of 1000 actinobacteria strains.</title>
        <authorList>
            <person name="Klenk H.-P."/>
        </authorList>
    </citation>
    <scope>NUCLEOTIDE SEQUENCE [LARGE SCALE GENOMIC DNA]</scope>
    <source>
        <strain evidence="2 3">DSM 11294</strain>
    </source>
</reference>
<protein>
    <recommendedName>
        <fullName evidence="1">Cupin type-2 domain-containing protein</fullName>
    </recommendedName>
</protein>
<dbReference type="AlphaFoldDB" id="A0A3N2BGU5"/>
<feature type="domain" description="Cupin type-2" evidence="1">
    <location>
        <begin position="36"/>
        <end position="98"/>
    </location>
</feature>
<proteinExistence type="predicted"/>
<accession>A0A3N2BGU5</accession>
<organism evidence="2 3">
    <name type="scientific">Bogoriella caseilytica</name>
    <dbReference type="NCBI Taxonomy" id="56055"/>
    <lineage>
        <taxon>Bacteria</taxon>
        <taxon>Bacillati</taxon>
        <taxon>Actinomycetota</taxon>
        <taxon>Actinomycetes</taxon>
        <taxon>Micrococcales</taxon>
        <taxon>Bogoriellaceae</taxon>
        <taxon>Bogoriella</taxon>
    </lineage>
</organism>
<name>A0A3N2BGU5_9MICO</name>
<gene>
    <name evidence="2" type="ORF">EDD31_2892</name>
</gene>
<dbReference type="InterPro" id="IPR014710">
    <property type="entry name" value="RmlC-like_jellyroll"/>
</dbReference>
<dbReference type="InterPro" id="IPR011051">
    <property type="entry name" value="RmlC_Cupin_sf"/>
</dbReference>
<keyword evidence="3" id="KW-1185">Reference proteome</keyword>
<evidence type="ECO:0000313" key="3">
    <source>
        <dbReference type="Proteomes" id="UP000280668"/>
    </source>
</evidence>
<dbReference type="CDD" id="cd02208">
    <property type="entry name" value="cupin_RmlC-like"/>
    <property type="match status" value="1"/>
</dbReference>
<dbReference type="EMBL" id="RKHK01000001">
    <property type="protein sequence ID" value="ROR74476.1"/>
    <property type="molecule type" value="Genomic_DNA"/>
</dbReference>